<dbReference type="InterPro" id="IPR050059">
    <property type="entry name" value="ATP_synthase_B_chain"/>
</dbReference>
<feature type="coiled-coil region" evidence="11">
    <location>
        <begin position="43"/>
        <end position="122"/>
    </location>
</feature>
<dbReference type="InterPro" id="IPR002146">
    <property type="entry name" value="ATP_synth_b/b'su_bac/chlpt"/>
</dbReference>
<dbReference type="PANTHER" id="PTHR33445:SF2">
    <property type="entry name" value="ATP SYNTHASE SUBUNIT B', CHLOROPLASTIC"/>
    <property type="match status" value="1"/>
</dbReference>
<feature type="transmembrane region" description="Helical" evidence="12">
    <location>
        <begin position="6"/>
        <end position="25"/>
    </location>
</feature>
<comment type="similarity">
    <text evidence="2">Belongs to the ATPase B chain family.</text>
</comment>
<name>A0A3B1BZQ5_9ZZZZ</name>
<keyword evidence="11" id="KW-0175">Coiled coil</keyword>
<keyword evidence="6" id="KW-0375">Hydrogen ion transport</keyword>
<keyword evidence="5 12" id="KW-0812">Transmembrane</keyword>
<dbReference type="GO" id="GO:0015986">
    <property type="term" value="P:proton motive force-driven ATP synthesis"/>
    <property type="evidence" value="ECO:0007669"/>
    <property type="project" value="InterPro"/>
</dbReference>
<evidence type="ECO:0000256" key="9">
    <source>
        <dbReference type="ARBA" id="ARBA00023136"/>
    </source>
</evidence>
<dbReference type="GO" id="GO:0046961">
    <property type="term" value="F:proton-transporting ATPase activity, rotational mechanism"/>
    <property type="evidence" value="ECO:0007669"/>
    <property type="project" value="TreeGrafter"/>
</dbReference>
<evidence type="ECO:0000256" key="12">
    <source>
        <dbReference type="SAM" id="Phobius"/>
    </source>
</evidence>
<keyword evidence="3" id="KW-0813">Transport</keyword>
<proteinExistence type="inferred from homology"/>
<evidence type="ECO:0000313" key="13">
    <source>
        <dbReference type="EMBL" id="VAX17244.1"/>
    </source>
</evidence>
<evidence type="ECO:0008006" key="14">
    <source>
        <dbReference type="Google" id="ProtNLM"/>
    </source>
</evidence>
<dbReference type="EMBL" id="UOGC01000048">
    <property type="protein sequence ID" value="VAX17244.1"/>
    <property type="molecule type" value="Genomic_DNA"/>
</dbReference>
<evidence type="ECO:0000256" key="5">
    <source>
        <dbReference type="ARBA" id="ARBA00022692"/>
    </source>
</evidence>
<evidence type="ECO:0000256" key="8">
    <source>
        <dbReference type="ARBA" id="ARBA00023065"/>
    </source>
</evidence>
<dbReference type="GO" id="GO:0045259">
    <property type="term" value="C:proton-transporting ATP synthase complex"/>
    <property type="evidence" value="ECO:0007669"/>
    <property type="project" value="UniProtKB-KW"/>
</dbReference>
<organism evidence="13">
    <name type="scientific">hydrothermal vent metagenome</name>
    <dbReference type="NCBI Taxonomy" id="652676"/>
    <lineage>
        <taxon>unclassified sequences</taxon>
        <taxon>metagenomes</taxon>
        <taxon>ecological metagenomes</taxon>
    </lineage>
</organism>
<dbReference type="HAMAP" id="MF_01398">
    <property type="entry name" value="ATP_synth_b_bprime"/>
    <property type="match status" value="1"/>
</dbReference>
<dbReference type="Pfam" id="PF00430">
    <property type="entry name" value="ATP-synt_B"/>
    <property type="match status" value="1"/>
</dbReference>
<accession>A0A3B1BZQ5</accession>
<keyword evidence="9 12" id="KW-0472">Membrane</keyword>
<evidence type="ECO:0000256" key="7">
    <source>
        <dbReference type="ARBA" id="ARBA00022989"/>
    </source>
</evidence>
<dbReference type="AlphaFoldDB" id="A0A3B1BZQ5"/>
<keyword evidence="7 12" id="KW-1133">Transmembrane helix</keyword>
<dbReference type="PANTHER" id="PTHR33445">
    <property type="entry name" value="ATP SYNTHASE SUBUNIT B', CHLOROPLASTIC"/>
    <property type="match status" value="1"/>
</dbReference>
<evidence type="ECO:0000256" key="4">
    <source>
        <dbReference type="ARBA" id="ARBA00022547"/>
    </source>
</evidence>
<evidence type="ECO:0000256" key="3">
    <source>
        <dbReference type="ARBA" id="ARBA00022448"/>
    </source>
</evidence>
<reference evidence="13" key="1">
    <citation type="submission" date="2018-06" db="EMBL/GenBank/DDBJ databases">
        <authorList>
            <person name="Zhirakovskaya E."/>
        </authorList>
    </citation>
    <scope>NUCLEOTIDE SEQUENCE</scope>
</reference>
<gene>
    <name evidence="13" type="ORF">MNBD_NITROSPINAE01-405</name>
</gene>
<evidence type="ECO:0000256" key="6">
    <source>
        <dbReference type="ARBA" id="ARBA00022781"/>
    </source>
</evidence>
<comment type="function">
    <text evidence="10">F(1)F(0) ATP synthase produces ATP from ADP in the presence of a proton or sodium gradient. F-type ATPases consist of two structural domains, F(1) containing the extramembraneous catalytic core and F(0) containing the membrane proton channel, linked together by a central stalk and a peripheral stalk. During catalysis, ATP synthesis in the catalytic domain of F(1) is coupled via a rotary mechanism of the central stalk subunits to proton translocation.</text>
</comment>
<evidence type="ECO:0000256" key="2">
    <source>
        <dbReference type="ARBA" id="ARBA00005513"/>
    </source>
</evidence>
<evidence type="ECO:0000256" key="10">
    <source>
        <dbReference type="ARBA" id="ARBA00025198"/>
    </source>
</evidence>
<protein>
    <recommendedName>
        <fullName evidence="14">ATP synthase F0 sector subunit b</fullName>
    </recommendedName>
</protein>
<comment type="subcellular location">
    <subcellularLocation>
        <location evidence="1">Membrane</location>
        <topology evidence="1">Single-pass membrane protein</topology>
    </subcellularLocation>
</comment>
<evidence type="ECO:0000256" key="1">
    <source>
        <dbReference type="ARBA" id="ARBA00004167"/>
    </source>
</evidence>
<sequence>WSWTRDGGRIFNSVIVLGFFAWIALKYGGPILRKRAEDIAEQFENLKTAQETAAKNLVEYEKKIAVFEGEAKKIRAEAKEDAEAIKQKIIAQAKEAAELIMKKAEERIALEAEQARETLQRETTLTAVALAEEILKKNMGKGDQAKLVEEYLKGMEKAN</sequence>
<keyword evidence="4" id="KW-0138">CF(0)</keyword>
<dbReference type="CDD" id="cd06503">
    <property type="entry name" value="ATP-synt_Fo_b"/>
    <property type="match status" value="1"/>
</dbReference>
<keyword evidence="8" id="KW-0406">Ion transport</keyword>
<feature type="non-terminal residue" evidence="13">
    <location>
        <position position="1"/>
    </location>
</feature>
<evidence type="ECO:0000256" key="11">
    <source>
        <dbReference type="SAM" id="Coils"/>
    </source>
</evidence>